<keyword evidence="5" id="KW-1185">Reference proteome</keyword>
<protein>
    <submittedName>
        <fullName evidence="4">Uncharacterized protein</fullName>
    </submittedName>
</protein>
<name>A0A9W8AB86_9FUNG</name>
<feature type="signal peptide" evidence="3">
    <location>
        <begin position="1"/>
        <end position="23"/>
    </location>
</feature>
<keyword evidence="3" id="KW-0732">Signal</keyword>
<evidence type="ECO:0000313" key="4">
    <source>
        <dbReference type="EMBL" id="KAJ1925508.1"/>
    </source>
</evidence>
<organism evidence="4 5">
    <name type="scientific">Tieghemiomyces parasiticus</name>
    <dbReference type="NCBI Taxonomy" id="78921"/>
    <lineage>
        <taxon>Eukaryota</taxon>
        <taxon>Fungi</taxon>
        <taxon>Fungi incertae sedis</taxon>
        <taxon>Zoopagomycota</taxon>
        <taxon>Kickxellomycotina</taxon>
        <taxon>Dimargaritomycetes</taxon>
        <taxon>Dimargaritales</taxon>
        <taxon>Dimargaritaceae</taxon>
        <taxon>Tieghemiomyces</taxon>
    </lineage>
</organism>
<reference evidence="4" key="1">
    <citation type="submission" date="2022-07" db="EMBL/GenBank/DDBJ databases">
        <title>Phylogenomic reconstructions and comparative analyses of Kickxellomycotina fungi.</title>
        <authorList>
            <person name="Reynolds N.K."/>
            <person name="Stajich J.E."/>
            <person name="Barry K."/>
            <person name="Grigoriev I.V."/>
            <person name="Crous P."/>
            <person name="Smith M.E."/>
        </authorList>
    </citation>
    <scope>NUCLEOTIDE SEQUENCE</scope>
    <source>
        <strain evidence="4">RSA 861</strain>
    </source>
</reference>
<keyword evidence="2" id="KW-0472">Membrane</keyword>
<keyword evidence="2" id="KW-1133">Transmembrane helix</keyword>
<evidence type="ECO:0000256" key="3">
    <source>
        <dbReference type="SAM" id="SignalP"/>
    </source>
</evidence>
<feature type="transmembrane region" description="Helical" evidence="2">
    <location>
        <begin position="220"/>
        <end position="240"/>
    </location>
</feature>
<evidence type="ECO:0000256" key="2">
    <source>
        <dbReference type="SAM" id="Phobius"/>
    </source>
</evidence>
<keyword evidence="2" id="KW-0812">Transmembrane</keyword>
<comment type="caution">
    <text evidence="4">The sequence shown here is derived from an EMBL/GenBank/DDBJ whole genome shotgun (WGS) entry which is preliminary data.</text>
</comment>
<evidence type="ECO:0000256" key="1">
    <source>
        <dbReference type="SAM" id="MobiDB-lite"/>
    </source>
</evidence>
<proteinExistence type="predicted"/>
<accession>A0A9W8AB86</accession>
<dbReference type="EMBL" id="JANBPT010000220">
    <property type="protein sequence ID" value="KAJ1925508.1"/>
    <property type="molecule type" value="Genomic_DNA"/>
</dbReference>
<feature type="chain" id="PRO_5040990064" evidence="3">
    <location>
        <begin position="24"/>
        <end position="319"/>
    </location>
</feature>
<evidence type="ECO:0000313" key="5">
    <source>
        <dbReference type="Proteomes" id="UP001150569"/>
    </source>
</evidence>
<feature type="region of interest" description="Disordered" evidence="1">
    <location>
        <begin position="164"/>
        <end position="184"/>
    </location>
</feature>
<dbReference type="AlphaFoldDB" id="A0A9W8AB86"/>
<dbReference type="Proteomes" id="UP001150569">
    <property type="component" value="Unassembled WGS sequence"/>
</dbReference>
<sequence length="319" mass="34771">MRLLFFRALAGLVLTTLIAPVGANVNGQVTIAIDNIHLAPDTYTLVNNVTSTPIVSGWSVYDNLVPSTAPKFTEGALYLYSYDTPPELLAGVDYVVLVPLPDNPDDGVPILDLNDPHIKAFVLFPSNPDVDYGSLPTKVPKPAVPCYLVTHTMGQRLSEVSARYDRDPGPVASSDGYSSTTEDTSADIDSANYHRIWTRLYLKHAPPAVKSGPALSRTSLIVIISVTIPLGALIICILYIKLKPIARNVRTSLNSYKHTLLPIPNNSVYDCPPGPSQVTVYHDGTGSLHGIIVRDSPHLTRLSKLMQAPKSKRMSLFFW</sequence>
<gene>
    <name evidence="4" type="ORF">IWQ60_004520</name>
</gene>